<dbReference type="SUPFAM" id="SSF53335">
    <property type="entry name" value="S-adenosyl-L-methionine-dependent methyltransferases"/>
    <property type="match status" value="1"/>
</dbReference>
<dbReference type="Gene3D" id="3.40.50.150">
    <property type="entry name" value="Vaccinia Virus protein VP39"/>
    <property type="match status" value="1"/>
</dbReference>
<evidence type="ECO:0000313" key="3">
    <source>
        <dbReference type="EMBL" id="CZR60279.1"/>
    </source>
</evidence>
<feature type="compositionally biased region" description="Basic residues" evidence="1">
    <location>
        <begin position="454"/>
        <end position="475"/>
    </location>
</feature>
<dbReference type="EMBL" id="FJOG01000015">
    <property type="protein sequence ID" value="CZR60279.1"/>
    <property type="molecule type" value="Genomic_DNA"/>
</dbReference>
<dbReference type="InterPro" id="IPR007848">
    <property type="entry name" value="Small_mtfrase_dom"/>
</dbReference>
<proteinExistence type="predicted"/>
<dbReference type="InterPro" id="IPR002052">
    <property type="entry name" value="DNA_methylase_N6_adenine_CS"/>
</dbReference>
<evidence type="ECO:0000259" key="2">
    <source>
        <dbReference type="Pfam" id="PF05175"/>
    </source>
</evidence>
<dbReference type="InterPro" id="IPR029063">
    <property type="entry name" value="SAM-dependent_MTases_sf"/>
</dbReference>
<dbReference type="Gene3D" id="1.10.8.10">
    <property type="entry name" value="DNA helicase RuvA subunit, C-terminal domain"/>
    <property type="match status" value="1"/>
</dbReference>
<feature type="domain" description="Methyltransferase small" evidence="2">
    <location>
        <begin position="133"/>
        <end position="244"/>
    </location>
</feature>
<dbReference type="GO" id="GO:0008168">
    <property type="term" value="F:methyltransferase activity"/>
    <property type="evidence" value="ECO:0007669"/>
    <property type="project" value="InterPro"/>
</dbReference>
<evidence type="ECO:0000313" key="4">
    <source>
        <dbReference type="Proteomes" id="UP000184330"/>
    </source>
</evidence>
<keyword evidence="4" id="KW-1185">Reference proteome</keyword>
<feature type="region of interest" description="Disordered" evidence="1">
    <location>
        <begin position="446"/>
        <end position="475"/>
    </location>
</feature>
<dbReference type="Pfam" id="PF05175">
    <property type="entry name" value="MTS"/>
    <property type="match status" value="1"/>
</dbReference>
<dbReference type="OrthoDB" id="269872at2759"/>
<organism evidence="3 4">
    <name type="scientific">Phialocephala subalpina</name>
    <dbReference type="NCBI Taxonomy" id="576137"/>
    <lineage>
        <taxon>Eukaryota</taxon>
        <taxon>Fungi</taxon>
        <taxon>Dikarya</taxon>
        <taxon>Ascomycota</taxon>
        <taxon>Pezizomycotina</taxon>
        <taxon>Leotiomycetes</taxon>
        <taxon>Helotiales</taxon>
        <taxon>Mollisiaceae</taxon>
        <taxon>Phialocephala</taxon>
        <taxon>Phialocephala fortinii species complex</taxon>
    </lineage>
</organism>
<accession>A0A1L7X5I8</accession>
<dbReference type="PROSITE" id="PS00092">
    <property type="entry name" value="N6_MTASE"/>
    <property type="match status" value="1"/>
</dbReference>
<dbReference type="AlphaFoldDB" id="A0A1L7X5I8"/>
<dbReference type="InterPro" id="IPR050320">
    <property type="entry name" value="N5-glutamine_MTase"/>
</dbReference>
<dbReference type="PANTHER" id="PTHR18895">
    <property type="entry name" value="HEMK METHYLTRANSFERASE"/>
    <property type="match status" value="1"/>
</dbReference>
<protein>
    <recommendedName>
        <fullName evidence="2">Methyltransferase small domain-containing protein</fullName>
    </recommendedName>
</protein>
<dbReference type="CDD" id="cd02440">
    <property type="entry name" value="AdoMet_MTases"/>
    <property type="match status" value="1"/>
</dbReference>
<dbReference type="PANTHER" id="PTHR18895:SF74">
    <property type="entry name" value="MTRF1L RELEASE FACTOR GLUTAMINE METHYLTRANSFERASE"/>
    <property type="match status" value="1"/>
</dbReference>
<dbReference type="GO" id="GO:0005739">
    <property type="term" value="C:mitochondrion"/>
    <property type="evidence" value="ECO:0007669"/>
    <property type="project" value="TreeGrafter"/>
</dbReference>
<evidence type="ECO:0000256" key="1">
    <source>
        <dbReference type="SAM" id="MobiDB-lite"/>
    </source>
</evidence>
<dbReference type="GO" id="GO:0003676">
    <property type="term" value="F:nucleic acid binding"/>
    <property type="evidence" value="ECO:0007669"/>
    <property type="project" value="InterPro"/>
</dbReference>
<gene>
    <name evidence="3" type="ORF">PAC_10175</name>
</gene>
<name>A0A1L7X5I8_9HELO</name>
<sequence length="475" mass="53774">MPRLPNALILKGYKISPLLPLILRGARTLDSAINELRWLKEHVSATAKPSLSPQSKRKCLLQLCIRRSRAEPLQYILGSQPFGDLDIKCRPGILIPRPETEAYTTHLANLLLSGNYDTLLRTTGKLAKKKHRLPKVPSPRILDVCSGSGCISLLLHSLLATRFPDTAIFGLDISHTAIALSNQNLELNVKAGKLLPSASQGRDGGYPQVQFGRCNVLSKYPIGFGHLDIIISNPPYISKAKFASETTRSVRNYEPKLALVPFQNQPFTRGGLEWEPELKFYDRLLKLHQTHSSKILLMEIGDEEQARRVVEMAALANQHTGSNKIELWRDYPDASPEKGEPTMMNIQGSFKELPYPNVEGKTKIEREQIHRTWNGMKPENPGIKFDEFDVPIRGAGKIRSVVLFRENNFRKTEGSKLMKEMLAMRLEDVTLCGAAKKKWQKWDVGMPGRENRKFSTKLKVEKRKRRKKKLRPASF</sequence>
<dbReference type="Proteomes" id="UP000184330">
    <property type="component" value="Unassembled WGS sequence"/>
</dbReference>
<reference evidence="3 4" key="1">
    <citation type="submission" date="2016-03" db="EMBL/GenBank/DDBJ databases">
        <authorList>
            <person name="Ploux O."/>
        </authorList>
    </citation>
    <scope>NUCLEOTIDE SEQUENCE [LARGE SCALE GENOMIC DNA]</scope>
    <source>
        <strain evidence="3 4">UAMH 11012</strain>
    </source>
</reference>
<dbReference type="STRING" id="576137.A0A1L7X5I8"/>
<dbReference type="GO" id="GO:0032259">
    <property type="term" value="P:methylation"/>
    <property type="evidence" value="ECO:0007669"/>
    <property type="project" value="InterPro"/>
</dbReference>